<dbReference type="OrthoDB" id="116789at2"/>
<keyword evidence="1" id="KW-0812">Transmembrane</keyword>
<dbReference type="RefSeq" id="WP_097150269.1">
    <property type="nucleotide sequence ID" value="NZ_OBQC01000011.1"/>
</dbReference>
<feature type="transmembrane region" description="Helical" evidence="1">
    <location>
        <begin position="122"/>
        <end position="143"/>
    </location>
</feature>
<keyword evidence="1" id="KW-1133">Transmembrane helix</keyword>
<evidence type="ECO:0000313" key="3">
    <source>
        <dbReference type="Proteomes" id="UP000219252"/>
    </source>
</evidence>
<dbReference type="EMBL" id="OBQC01000011">
    <property type="protein sequence ID" value="SOC41877.1"/>
    <property type="molecule type" value="Genomic_DNA"/>
</dbReference>
<reference evidence="3" key="1">
    <citation type="submission" date="2017-08" db="EMBL/GenBank/DDBJ databases">
        <authorList>
            <person name="Varghese N."/>
            <person name="Submissions S."/>
        </authorList>
    </citation>
    <scope>NUCLEOTIDE SEQUENCE [LARGE SCALE GENOMIC DNA]</scope>
    <source>
        <strain evidence="3">JC23</strain>
    </source>
</reference>
<evidence type="ECO:0000313" key="2">
    <source>
        <dbReference type="EMBL" id="SOC41877.1"/>
    </source>
</evidence>
<feature type="transmembrane region" description="Helical" evidence="1">
    <location>
        <begin position="229"/>
        <end position="250"/>
    </location>
</feature>
<dbReference type="Proteomes" id="UP000219252">
    <property type="component" value="Unassembled WGS sequence"/>
</dbReference>
<gene>
    <name evidence="2" type="ORF">SAMN05877842_11165</name>
</gene>
<accession>A0A285UJL2</accession>
<dbReference type="Pfam" id="PF22564">
    <property type="entry name" value="HAAS"/>
    <property type="match status" value="1"/>
</dbReference>
<protein>
    <submittedName>
        <fullName evidence="2">Uncharacterized protein</fullName>
    </submittedName>
</protein>
<keyword evidence="1" id="KW-0472">Membrane</keyword>
<feature type="transmembrane region" description="Helical" evidence="1">
    <location>
        <begin position="76"/>
        <end position="102"/>
    </location>
</feature>
<feature type="transmembrane region" description="Helical" evidence="1">
    <location>
        <begin position="182"/>
        <end position="201"/>
    </location>
</feature>
<name>A0A285UJL2_9BACL</name>
<organism evidence="2 3">
    <name type="scientific">Ureibacillus acetophenoni</name>
    <dbReference type="NCBI Taxonomy" id="614649"/>
    <lineage>
        <taxon>Bacteria</taxon>
        <taxon>Bacillati</taxon>
        <taxon>Bacillota</taxon>
        <taxon>Bacilli</taxon>
        <taxon>Bacillales</taxon>
        <taxon>Caryophanaceae</taxon>
        <taxon>Ureibacillus</taxon>
    </lineage>
</organism>
<dbReference type="AlphaFoldDB" id="A0A285UJL2"/>
<feature type="transmembrane region" description="Helical" evidence="1">
    <location>
        <begin position="262"/>
        <end position="282"/>
    </location>
</feature>
<evidence type="ECO:0000256" key="1">
    <source>
        <dbReference type="SAM" id="Phobius"/>
    </source>
</evidence>
<sequence>MNLIDVYIHEVTRRLPEKNRDDIALELRSTIEDMLADDFTEQDVKEVLSELGNPAVLASNYSEKPMHLIGPRYFDVYVSLLKMIIPIAAVVALISVMAKYIFNYDENQAILNMGLLILGEGIWVIIEVFIQTFFWLTIVFAFIERVDNTKDHSPLSINGKKWTPDDLKNVAYIPRKKAISSVYVFLGLLWTAIWVTVYFNADQLVGIYHKGENGLQFVMPALNQTVLNSYWPLVIISVGLEVALALYMLLKKQWTKNVAHLNVVKEIVGTISVIVIITNVAIYNHDFLIYMSNLLNFSESTILGFIQRITIILYPIFAIWNCIDGYLKAKIRK</sequence>
<feature type="transmembrane region" description="Helical" evidence="1">
    <location>
        <begin position="302"/>
        <end position="323"/>
    </location>
</feature>
<keyword evidence="3" id="KW-1185">Reference proteome</keyword>
<proteinExistence type="predicted"/>